<feature type="domain" description="BRCT" evidence="1">
    <location>
        <begin position="1"/>
        <end position="73"/>
    </location>
</feature>
<dbReference type="InterPro" id="IPR036420">
    <property type="entry name" value="BRCT_dom_sf"/>
</dbReference>
<gene>
    <name evidence="2" type="primary">ORF94220</name>
</gene>
<name>A0A0B7A2I6_9EUPU</name>
<dbReference type="SUPFAM" id="SSF52113">
    <property type="entry name" value="BRCT domain"/>
    <property type="match status" value="1"/>
</dbReference>
<accession>A0A0B7A2I6</accession>
<dbReference type="Gene3D" id="3.40.50.10190">
    <property type="entry name" value="BRCT domain"/>
    <property type="match status" value="1"/>
</dbReference>
<dbReference type="EMBL" id="HACG01028279">
    <property type="protein sequence ID" value="CEK75144.1"/>
    <property type="molecule type" value="Transcribed_RNA"/>
</dbReference>
<evidence type="ECO:0000259" key="1">
    <source>
        <dbReference type="PROSITE" id="PS50172"/>
    </source>
</evidence>
<reference evidence="2" key="1">
    <citation type="submission" date="2014-12" db="EMBL/GenBank/DDBJ databases">
        <title>Insight into the proteome of Arion vulgaris.</title>
        <authorList>
            <person name="Aradska J."/>
            <person name="Bulat T."/>
            <person name="Smidak R."/>
            <person name="Sarate P."/>
            <person name="Gangsoo J."/>
            <person name="Sialana F."/>
            <person name="Bilban M."/>
            <person name="Lubec G."/>
        </authorList>
    </citation>
    <scope>NUCLEOTIDE SEQUENCE</scope>
    <source>
        <tissue evidence="2">Skin</tissue>
    </source>
</reference>
<proteinExistence type="predicted"/>
<dbReference type="InterPro" id="IPR001357">
    <property type="entry name" value="BRCT_dom"/>
</dbReference>
<dbReference type="AlphaFoldDB" id="A0A0B7A2I6"/>
<dbReference type="PANTHER" id="PTHR11370">
    <property type="entry name" value="DNA-REPAIR PROTEIN XRCC1"/>
    <property type="match status" value="1"/>
</dbReference>
<evidence type="ECO:0000313" key="2">
    <source>
        <dbReference type="EMBL" id="CEK75144.1"/>
    </source>
</evidence>
<sequence length="75" mass="8951">MQQRLLTRYIAAFNGEVEDYMNQKVNFVVTKQHWDDNFNQAVSENPHLIFVKPTWITTCHEKNKLIPYQPYIVVP</sequence>
<dbReference type="PANTHER" id="PTHR11370:SF5">
    <property type="entry name" value="DNA REPAIR PROTEIN XRCC1"/>
    <property type="match status" value="1"/>
</dbReference>
<protein>
    <recommendedName>
        <fullName evidence="1">BRCT domain-containing protein</fullName>
    </recommendedName>
</protein>
<dbReference type="PROSITE" id="PS50172">
    <property type="entry name" value="BRCT"/>
    <property type="match status" value="1"/>
</dbReference>
<dbReference type="GO" id="GO:0005634">
    <property type="term" value="C:nucleus"/>
    <property type="evidence" value="ECO:0007669"/>
    <property type="project" value="TreeGrafter"/>
</dbReference>
<organism evidence="2">
    <name type="scientific">Arion vulgaris</name>
    <dbReference type="NCBI Taxonomy" id="1028688"/>
    <lineage>
        <taxon>Eukaryota</taxon>
        <taxon>Metazoa</taxon>
        <taxon>Spiralia</taxon>
        <taxon>Lophotrochozoa</taxon>
        <taxon>Mollusca</taxon>
        <taxon>Gastropoda</taxon>
        <taxon>Heterobranchia</taxon>
        <taxon>Euthyneura</taxon>
        <taxon>Panpulmonata</taxon>
        <taxon>Eupulmonata</taxon>
        <taxon>Stylommatophora</taxon>
        <taxon>Helicina</taxon>
        <taxon>Arionoidea</taxon>
        <taxon>Arionidae</taxon>
        <taxon>Arion</taxon>
    </lineage>
</organism>
<dbReference type="GO" id="GO:0006284">
    <property type="term" value="P:base-excision repair"/>
    <property type="evidence" value="ECO:0007669"/>
    <property type="project" value="TreeGrafter"/>
</dbReference>
<dbReference type="Pfam" id="PF16589">
    <property type="entry name" value="BRCT_2"/>
    <property type="match status" value="1"/>
</dbReference>